<sequence length="1075" mass="114026">MVIGNMDSTHPKNETTKIDKGNVTIKTGTVENGECKTATPPKITGGSGKHASKEGKGATLTLSVTDATSLAAIEDTSATQCNVSVDTDKLTIKYTDTAVTAAETAASTNKLQSANLTLNASSGGGNPDALTYKFPRPITLNSTITVKLKLQDTNITITQSGTSNTVKATLTTIASKSTTLTTLKTGVDLNLTTGPLQTPKLKLNNEAIKTSTELKTGEKITLTGNIGTGTTIEATGPIEITDKNGQPSDTSLTLSDGATVNLSGGLTGSGNLTIDNSKATLSGVNLAAVQYDPKELHDVHKTYNCCYYGKFNLWKRYQYAPDWTKPTETTPVHAYLSNFFDLLMVIKISLGLHFTNACGTEGNPANDADNAVTLSAGSFQSKATIKVTDYNFQSLKLVSGQSLTISINSGTIKNATNNLQIGSPELTKDTVLVLNANGSLSGGSVSGNVPVTLKGIIVVTSTDKPIGKNTLTITGSGTSNGVSGTLNLGNQTSPPKHMTITGGTTSKITIDKTAYDNLTDKTTNTLKIGASHSTPRDPTNATGYNHTQDTSIGIHANILKTAAGASESEPSDGLRALAKALHDKANNLNDAVKNVADNENAAKVLKHKAGTNDQASDSKYLRGLAEKLYESAQALADKVTGSPDDDGKANDLAEAVGESESATGIRKELKALAGAKGTDLNAPAQAVKTAYENGLNGVKPKFEAVKGQKEKYTDPAKYQAVVDAWNAFNAVYNPEEQLMDAVNSLQGALNQLADASIINLHSKAEEVKKKFEGWGTGVKSKFELVQKQENAYTAERSYILINSTGLLFILSLYLVRMVTKTEYVFHKVGDDKNGFGGWRTYKKHKPGGSGGCADDEPVVHNWFWHFFDILDASQNRLTITYKGDDKAKVENAGYTEEQVAGTTNYKYTVTDAKNITYTIVTTSQLTDSSATATGTVTIEYGHIFAEGFISLEDPEASEHKPGGSGGCADAAEADNLVHAWIWHFFDILIVLKILLTAILYIHSTPAILWTLAYGIYTDTKIKEAITKYPPDPSIKTINYGTPPNCNANQATANGTASIEAPTDLGATLTITTIYS</sequence>
<dbReference type="RefSeq" id="XP_952149.1">
    <property type="nucleotide sequence ID" value="XM_947056.1"/>
</dbReference>
<evidence type="ECO:0000313" key="3">
    <source>
        <dbReference type="Proteomes" id="UP000001950"/>
    </source>
</evidence>
<proteinExistence type="predicted"/>
<dbReference type="InParanoid" id="Q4UES2"/>
<dbReference type="Proteomes" id="UP000001950">
    <property type="component" value="Chromosome 2"/>
</dbReference>
<dbReference type="GeneID" id="3861912"/>
<evidence type="ECO:0000313" key="2">
    <source>
        <dbReference type="EMBL" id="CAI74417.1"/>
    </source>
</evidence>
<protein>
    <submittedName>
        <fullName evidence="2">Uncharacterized protein</fullName>
    </submittedName>
</protein>
<keyword evidence="3" id="KW-1185">Reference proteome</keyword>
<name>Q4UES2_THEAN</name>
<organism evidence="2 3">
    <name type="scientific">Theileria annulata</name>
    <dbReference type="NCBI Taxonomy" id="5874"/>
    <lineage>
        <taxon>Eukaryota</taxon>
        <taxon>Sar</taxon>
        <taxon>Alveolata</taxon>
        <taxon>Apicomplexa</taxon>
        <taxon>Aconoidasida</taxon>
        <taxon>Piroplasmida</taxon>
        <taxon>Theileriidae</taxon>
        <taxon>Theileria</taxon>
    </lineage>
</organism>
<dbReference type="EMBL" id="CR940348">
    <property type="protein sequence ID" value="CAI74417.1"/>
    <property type="molecule type" value="Genomic_DNA"/>
</dbReference>
<dbReference type="KEGG" id="tan:TA13890"/>
<accession>Q4UES2</accession>
<dbReference type="VEuPathDB" id="PiroplasmaDB:TA13890"/>
<feature type="region of interest" description="Disordered" evidence="1">
    <location>
        <begin position="36"/>
        <end position="55"/>
    </location>
</feature>
<gene>
    <name evidence="2" type="ORF">TA13890</name>
</gene>
<reference evidence="2 3" key="1">
    <citation type="journal article" date="2005" name="Science">
        <title>Genome of the host-cell transforming parasite Theileria annulata compared with T. parva.</title>
        <authorList>
            <person name="Pain A."/>
            <person name="Renauld H."/>
            <person name="Berriman M."/>
            <person name="Murphy L."/>
            <person name="Yeats C.A."/>
            <person name="Weir W."/>
            <person name="Kerhornou A."/>
            <person name="Aslett M."/>
            <person name="Bishop R."/>
            <person name="Bouchier C."/>
            <person name="Cochet M."/>
            <person name="Coulson R.M.R."/>
            <person name="Cronin A."/>
            <person name="de Villiers E.P."/>
            <person name="Fraser A."/>
            <person name="Fosker N."/>
            <person name="Gardner M."/>
            <person name="Goble A."/>
            <person name="Griffiths-Jones S."/>
            <person name="Harris D.E."/>
            <person name="Katzer F."/>
            <person name="Larke N."/>
            <person name="Lord A."/>
            <person name="Maser P."/>
            <person name="McKellar S."/>
            <person name="Mooney P."/>
            <person name="Morton F."/>
            <person name="Nene V."/>
            <person name="O'Neil S."/>
            <person name="Price C."/>
            <person name="Quail M.A."/>
            <person name="Rabbinowitsch E."/>
            <person name="Rawlings N.D."/>
            <person name="Rutter S."/>
            <person name="Saunders D."/>
            <person name="Seeger K."/>
            <person name="Shah T."/>
            <person name="Squares R."/>
            <person name="Squares S."/>
            <person name="Tivey A."/>
            <person name="Walker A.R."/>
            <person name="Woodward J."/>
            <person name="Dobbelaere D.A.E."/>
            <person name="Langsley G."/>
            <person name="Rajandream M.A."/>
            <person name="McKeever D."/>
            <person name="Shiels B."/>
            <person name="Tait A."/>
            <person name="Barrell B.G."/>
            <person name="Hall N."/>
        </authorList>
    </citation>
    <scope>NUCLEOTIDE SEQUENCE [LARGE SCALE GENOMIC DNA]</scope>
    <source>
        <strain evidence="3">Ankara</strain>
    </source>
</reference>
<dbReference type="AlphaFoldDB" id="Q4UES2"/>
<evidence type="ECO:0000256" key="1">
    <source>
        <dbReference type="SAM" id="MobiDB-lite"/>
    </source>
</evidence>